<dbReference type="AlphaFoldDB" id="A0A918H805"/>
<organism evidence="2 3">
    <name type="scientific">Streptomyces purpureus</name>
    <dbReference type="NCBI Taxonomy" id="1951"/>
    <lineage>
        <taxon>Bacteria</taxon>
        <taxon>Bacillati</taxon>
        <taxon>Actinomycetota</taxon>
        <taxon>Actinomycetes</taxon>
        <taxon>Kitasatosporales</taxon>
        <taxon>Streptomycetaceae</taxon>
        <taxon>Streptomyces</taxon>
    </lineage>
</organism>
<reference evidence="2" key="2">
    <citation type="submission" date="2020-09" db="EMBL/GenBank/DDBJ databases">
        <authorList>
            <person name="Sun Q."/>
            <person name="Ohkuma M."/>
        </authorList>
    </citation>
    <scope>NUCLEOTIDE SEQUENCE</scope>
    <source>
        <strain evidence="2">JCM 3172</strain>
    </source>
</reference>
<evidence type="ECO:0000256" key="1">
    <source>
        <dbReference type="SAM" id="Coils"/>
    </source>
</evidence>
<accession>A0A918H805</accession>
<dbReference type="RefSeq" id="WP_189203052.1">
    <property type="nucleotide sequence ID" value="NZ_BMQQ01000016.1"/>
</dbReference>
<dbReference type="EMBL" id="BMQQ01000016">
    <property type="protein sequence ID" value="GGT43486.1"/>
    <property type="molecule type" value="Genomic_DNA"/>
</dbReference>
<evidence type="ECO:0000313" key="2">
    <source>
        <dbReference type="EMBL" id="GGT43486.1"/>
    </source>
</evidence>
<protein>
    <submittedName>
        <fullName evidence="2">Uncharacterized protein</fullName>
    </submittedName>
</protein>
<feature type="coiled-coil region" evidence="1">
    <location>
        <begin position="22"/>
        <end position="105"/>
    </location>
</feature>
<proteinExistence type="predicted"/>
<reference evidence="2" key="1">
    <citation type="journal article" date="2014" name="Int. J. Syst. Evol. Microbiol.">
        <title>Complete genome sequence of Corynebacterium casei LMG S-19264T (=DSM 44701T), isolated from a smear-ripened cheese.</title>
        <authorList>
            <consortium name="US DOE Joint Genome Institute (JGI-PGF)"/>
            <person name="Walter F."/>
            <person name="Albersmeier A."/>
            <person name="Kalinowski J."/>
            <person name="Ruckert C."/>
        </authorList>
    </citation>
    <scope>NUCLEOTIDE SEQUENCE</scope>
    <source>
        <strain evidence="2">JCM 3172</strain>
    </source>
</reference>
<gene>
    <name evidence="2" type="ORF">GCM10014713_41500</name>
</gene>
<sequence>MTQPEQPPPDRISLDEMTSDALDQLYTELEEARAEQARFRTMYDVSEARVNDLIEERDKLSEQLTTMTDVARSNRRHVRAIVPDLEAATQRAERAEALLREYVSLANVTHQYPAMGGHDCLAENLTCAGCALRDKIRAALDEHQEQPGPPTR</sequence>
<keyword evidence="1" id="KW-0175">Coiled coil</keyword>
<evidence type="ECO:0000313" key="3">
    <source>
        <dbReference type="Proteomes" id="UP000619486"/>
    </source>
</evidence>
<keyword evidence="3" id="KW-1185">Reference proteome</keyword>
<comment type="caution">
    <text evidence="2">The sequence shown here is derived from an EMBL/GenBank/DDBJ whole genome shotgun (WGS) entry which is preliminary data.</text>
</comment>
<dbReference type="Proteomes" id="UP000619486">
    <property type="component" value="Unassembled WGS sequence"/>
</dbReference>
<name>A0A918H805_9ACTN</name>